<keyword evidence="1" id="KW-0547">Nucleotide-binding</keyword>
<accession>A0A512J8E2</accession>
<dbReference type="SUPFAM" id="SSF52540">
    <property type="entry name" value="P-loop containing nucleoside triphosphate hydrolases"/>
    <property type="match status" value="1"/>
</dbReference>
<evidence type="ECO:0000256" key="4">
    <source>
        <dbReference type="ARBA" id="ARBA00022840"/>
    </source>
</evidence>
<dbReference type="EMBL" id="BJZU01000096">
    <property type="protein sequence ID" value="GEP06234.1"/>
    <property type="molecule type" value="Genomic_DNA"/>
</dbReference>
<evidence type="ECO:0000256" key="1">
    <source>
        <dbReference type="ARBA" id="ARBA00022741"/>
    </source>
</evidence>
<name>A0A512J8E2_9HYPH</name>
<feature type="domain" description="Helicase C-terminal" evidence="7">
    <location>
        <begin position="203"/>
        <end position="376"/>
    </location>
</feature>
<proteinExistence type="predicted"/>
<dbReference type="GO" id="GO:0003676">
    <property type="term" value="F:nucleic acid binding"/>
    <property type="evidence" value="ECO:0007669"/>
    <property type="project" value="InterPro"/>
</dbReference>
<dbReference type="InterPro" id="IPR010225">
    <property type="entry name" value="HrpB"/>
</dbReference>
<dbReference type="Gene3D" id="1.20.120.1080">
    <property type="match status" value="1"/>
</dbReference>
<dbReference type="PANTHER" id="PTHR43519">
    <property type="entry name" value="ATP-DEPENDENT RNA HELICASE HRPB"/>
    <property type="match status" value="1"/>
</dbReference>
<feature type="region of interest" description="Disordered" evidence="5">
    <location>
        <begin position="804"/>
        <end position="824"/>
    </location>
</feature>
<keyword evidence="3 8" id="KW-0347">Helicase</keyword>
<dbReference type="FunFam" id="3.40.50.300:FF:002125">
    <property type="entry name" value="ATP-dependent helicase HrpB"/>
    <property type="match status" value="1"/>
</dbReference>
<dbReference type="GO" id="GO:0004386">
    <property type="term" value="F:helicase activity"/>
    <property type="evidence" value="ECO:0007669"/>
    <property type="project" value="UniProtKB-KW"/>
</dbReference>
<dbReference type="InterPro" id="IPR013689">
    <property type="entry name" value="RNA_helicase_ATP-dep_HrpB_C"/>
</dbReference>
<keyword evidence="11" id="KW-1185">Reference proteome</keyword>
<evidence type="ECO:0000256" key="5">
    <source>
        <dbReference type="SAM" id="MobiDB-lite"/>
    </source>
</evidence>
<dbReference type="Proteomes" id="UP001156856">
    <property type="component" value="Unassembled WGS sequence"/>
</dbReference>
<keyword evidence="4" id="KW-0067">ATP-binding</keyword>
<evidence type="ECO:0000313" key="10">
    <source>
        <dbReference type="Proteomes" id="UP000321960"/>
    </source>
</evidence>
<dbReference type="PROSITE" id="PS51194">
    <property type="entry name" value="HELICASE_CTER"/>
    <property type="match status" value="1"/>
</dbReference>
<gene>
    <name evidence="9" type="ORF">GCM10007888_44830</name>
    <name evidence="8" type="ORF">MOX02_42720</name>
</gene>
<dbReference type="SMART" id="SM00847">
    <property type="entry name" value="HA2"/>
    <property type="match status" value="1"/>
</dbReference>
<dbReference type="Pfam" id="PF00271">
    <property type="entry name" value="Helicase_C"/>
    <property type="match status" value="1"/>
</dbReference>
<dbReference type="SMART" id="SM00490">
    <property type="entry name" value="HELICc"/>
    <property type="match status" value="1"/>
</dbReference>
<dbReference type="RefSeq" id="WP_147027760.1">
    <property type="nucleotide sequence ID" value="NZ_BJZU01000096.1"/>
</dbReference>
<dbReference type="InterPro" id="IPR027417">
    <property type="entry name" value="P-loop_NTPase"/>
</dbReference>
<evidence type="ECO:0000259" key="6">
    <source>
        <dbReference type="PROSITE" id="PS51192"/>
    </source>
</evidence>
<evidence type="ECO:0000313" key="11">
    <source>
        <dbReference type="Proteomes" id="UP001156856"/>
    </source>
</evidence>
<evidence type="ECO:0000256" key="2">
    <source>
        <dbReference type="ARBA" id="ARBA00022801"/>
    </source>
</evidence>
<dbReference type="PIRSF" id="PIRSF005496">
    <property type="entry name" value="ATP_hel_hrpB"/>
    <property type="match status" value="1"/>
</dbReference>
<dbReference type="SMART" id="SM00487">
    <property type="entry name" value="DEXDc"/>
    <property type="match status" value="1"/>
</dbReference>
<dbReference type="CDD" id="cd18791">
    <property type="entry name" value="SF2_C_RHA"/>
    <property type="match status" value="1"/>
</dbReference>
<dbReference type="CDD" id="cd17990">
    <property type="entry name" value="DEXHc_HrpB"/>
    <property type="match status" value="1"/>
</dbReference>
<dbReference type="OrthoDB" id="9805617at2"/>
<dbReference type="InterPro" id="IPR011545">
    <property type="entry name" value="DEAD/DEAH_box_helicase_dom"/>
</dbReference>
<evidence type="ECO:0000313" key="9">
    <source>
        <dbReference type="EMBL" id="GLS66101.1"/>
    </source>
</evidence>
<dbReference type="InterPro" id="IPR049614">
    <property type="entry name" value="HrpB_DEXH"/>
</dbReference>
<dbReference type="GO" id="GO:0005524">
    <property type="term" value="F:ATP binding"/>
    <property type="evidence" value="ECO:0007669"/>
    <property type="project" value="UniProtKB-KW"/>
</dbReference>
<evidence type="ECO:0000256" key="3">
    <source>
        <dbReference type="ARBA" id="ARBA00022806"/>
    </source>
</evidence>
<dbReference type="PROSITE" id="PS51192">
    <property type="entry name" value="HELICASE_ATP_BIND_1"/>
    <property type="match status" value="1"/>
</dbReference>
<evidence type="ECO:0000313" key="8">
    <source>
        <dbReference type="EMBL" id="GEP06234.1"/>
    </source>
</evidence>
<reference evidence="11" key="2">
    <citation type="journal article" date="2019" name="Int. J. Syst. Evol. Microbiol.">
        <title>The Global Catalogue of Microorganisms (GCM) 10K type strain sequencing project: providing services to taxonomists for standard genome sequencing and annotation.</title>
        <authorList>
            <consortium name="The Broad Institute Genomics Platform"/>
            <consortium name="The Broad Institute Genome Sequencing Center for Infectious Disease"/>
            <person name="Wu L."/>
            <person name="Ma J."/>
        </authorList>
    </citation>
    <scope>NUCLEOTIDE SEQUENCE [LARGE SCALE GENOMIC DNA]</scope>
    <source>
        <strain evidence="11">NBRC 107715</strain>
    </source>
</reference>
<dbReference type="Pfam" id="PF08482">
    <property type="entry name" value="HrpB_C"/>
    <property type="match status" value="1"/>
</dbReference>
<reference evidence="8 10" key="3">
    <citation type="submission" date="2019-07" db="EMBL/GenBank/DDBJ databases">
        <title>Whole genome shotgun sequence of Methylobacterium oxalidis NBRC 107715.</title>
        <authorList>
            <person name="Hosoyama A."/>
            <person name="Uohara A."/>
            <person name="Ohji S."/>
            <person name="Ichikawa N."/>
        </authorList>
    </citation>
    <scope>NUCLEOTIDE SEQUENCE [LARGE SCALE GENOMIC DNA]</scope>
    <source>
        <strain evidence="8 10">NBRC 107715</strain>
    </source>
</reference>
<dbReference type="Proteomes" id="UP000321960">
    <property type="component" value="Unassembled WGS sequence"/>
</dbReference>
<dbReference type="GO" id="GO:0016787">
    <property type="term" value="F:hydrolase activity"/>
    <property type="evidence" value="ECO:0007669"/>
    <property type="project" value="UniProtKB-KW"/>
</dbReference>
<organism evidence="8 10">
    <name type="scientific">Methylobacterium oxalidis</name>
    <dbReference type="NCBI Taxonomy" id="944322"/>
    <lineage>
        <taxon>Bacteria</taxon>
        <taxon>Pseudomonadati</taxon>
        <taxon>Pseudomonadota</taxon>
        <taxon>Alphaproteobacteria</taxon>
        <taxon>Hyphomicrobiales</taxon>
        <taxon>Methylobacteriaceae</taxon>
        <taxon>Methylobacterium</taxon>
    </lineage>
</organism>
<dbReference type="Pfam" id="PF00270">
    <property type="entry name" value="DEAD"/>
    <property type="match status" value="1"/>
</dbReference>
<dbReference type="InterPro" id="IPR001650">
    <property type="entry name" value="Helicase_C-like"/>
</dbReference>
<comment type="caution">
    <text evidence="8">The sequence shown here is derived from an EMBL/GenBank/DDBJ whole genome shotgun (WGS) entry which is preliminary data.</text>
</comment>
<reference evidence="9" key="1">
    <citation type="journal article" date="2014" name="Int. J. Syst. Evol. Microbiol.">
        <title>Complete genome of a new Firmicutes species belonging to the dominant human colonic microbiota ('Ruminococcus bicirculans') reveals two chromosomes and a selective capacity to utilize plant glucans.</title>
        <authorList>
            <consortium name="NISC Comparative Sequencing Program"/>
            <person name="Wegmann U."/>
            <person name="Louis P."/>
            <person name="Goesmann A."/>
            <person name="Henrissat B."/>
            <person name="Duncan S.H."/>
            <person name="Flint H.J."/>
        </authorList>
    </citation>
    <scope>NUCLEOTIDE SEQUENCE</scope>
    <source>
        <strain evidence="9">NBRC 107715</strain>
    </source>
</reference>
<dbReference type="AlphaFoldDB" id="A0A512J8E2"/>
<protein>
    <submittedName>
        <fullName evidence="8">ATP-dependent helicase</fullName>
    </submittedName>
</protein>
<dbReference type="EMBL" id="BSPK01000091">
    <property type="protein sequence ID" value="GLS66101.1"/>
    <property type="molecule type" value="Genomic_DNA"/>
</dbReference>
<dbReference type="InterPro" id="IPR014001">
    <property type="entry name" value="Helicase_ATP-bd"/>
</dbReference>
<dbReference type="Gene3D" id="3.40.50.300">
    <property type="entry name" value="P-loop containing nucleotide triphosphate hydrolases"/>
    <property type="match status" value="2"/>
</dbReference>
<dbReference type="InterPro" id="IPR007502">
    <property type="entry name" value="Helicase-assoc_dom"/>
</dbReference>
<feature type="domain" description="Helicase ATP-binding" evidence="6">
    <location>
        <begin position="21"/>
        <end position="185"/>
    </location>
</feature>
<evidence type="ECO:0000259" key="7">
    <source>
        <dbReference type="PROSITE" id="PS51194"/>
    </source>
</evidence>
<dbReference type="PANTHER" id="PTHR43519:SF1">
    <property type="entry name" value="ATP-DEPENDENT RNA HELICASE HRPB"/>
    <property type="match status" value="1"/>
</dbReference>
<sequence>MPSPDAFAAPLPIDAVLPDLTAALRGRSAAVLVAPPGAGKTTRVPLALLDEAWLAGRKIVLLEPRRLAARGAAERMAASLGERVGETVGLRVRLGSRISARTRIEVVTEGVFTRMILDDPELSGVGAVLFDEYHERSLDADLGLALALDAQGALREDLRVLVMSATLDGARVARLLGDAPVLESEGRAFPVETRYAERDPSRRIEEAMTEAILRALRADPGSVLAFLPGQGEIRRVAEALVERVGPETEVAPLYGALTQAEQDRAVMPAPKGRRKVVLATSIAETSLTIEGVRIVVDSGLSRVPVYEPGIGLTRLVTARAARASVDQRRGRAGRTEPGICWRLWAEAATGALEPFGRPEILAADLSGLVLDCAAWGVTDPASLAFLDPPPAPALKEAREMLRALSAIDADGRLTPVGARLRALALPPRLARMVVSAAERGAAQAAADLAAVLVERGLGGDGVDLADRVERFRRDRGQRAADMRRLAEGWARQAGGVGPHAEAVDIGALLALAYPDRVARARGREGDFVMVNGRAGRLGPVSPLAREPFLVVADLAGAAGSARILAAAAIGLDAIEALFGERIETVTSVAFDRNARALRARAVRRLGAVKLEERTLPVPADAESAAILARGLAETGLDALPWTPALRQLVARIRFLRGAEGAEWPDLTEAHLLATAEDWLAPAILGRTSLDAVSADDLARALDALLPWNLRARLDAEAPTHITVPTGSRIPIAYEAEAEPVLAVRVQELFGLDRHPVIGGGRVPLLLHLLSPASRPIQITRDLPGFWRGSWAAVRAEMRGRYPRHPWPEDPLAEAPTRRAKPRGT</sequence>
<dbReference type="NCBIfam" id="TIGR01970">
    <property type="entry name" value="DEAH_box_HrpB"/>
    <property type="match status" value="1"/>
</dbReference>
<keyword evidence="2" id="KW-0378">Hydrolase</keyword>
<reference evidence="9" key="4">
    <citation type="submission" date="2023-01" db="EMBL/GenBank/DDBJ databases">
        <title>Draft genome sequence of Methylobacterium oxalidis strain NBRC 107715.</title>
        <authorList>
            <person name="Sun Q."/>
            <person name="Mori K."/>
        </authorList>
    </citation>
    <scope>NUCLEOTIDE SEQUENCE</scope>
    <source>
        <strain evidence="9">NBRC 107715</strain>
    </source>
</reference>